<dbReference type="Gene3D" id="2.160.20.70">
    <property type="match status" value="1"/>
</dbReference>
<dbReference type="EnsemblPlants" id="QL07p023124:mrna">
    <property type="protein sequence ID" value="QL07p023124:mrna"/>
    <property type="gene ID" value="QL07p023124"/>
</dbReference>
<accession>A0A7N2M4C1</accession>
<keyword evidence="10" id="KW-1185">Reference proteome</keyword>
<evidence type="ECO:0000256" key="5">
    <source>
        <dbReference type="ARBA" id="ARBA00022490"/>
    </source>
</evidence>
<keyword evidence="7" id="KW-1133">Transmembrane helix</keyword>
<keyword evidence="7" id="KW-0812">Transmembrane</keyword>
<dbReference type="PANTHER" id="PTHR16052:SF0">
    <property type="entry name" value="TBCC DOMAIN-CONTAINING PROTEIN 1"/>
    <property type="match status" value="1"/>
</dbReference>
<evidence type="ECO:0000256" key="1">
    <source>
        <dbReference type="ARBA" id="ARBA00004300"/>
    </source>
</evidence>
<feature type="transmembrane region" description="Helical" evidence="7">
    <location>
        <begin position="52"/>
        <end position="73"/>
    </location>
</feature>
<dbReference type="PROSITE" id="PS51329">
    <property type="entry name" value="C_CAP_COFACTOR_C"/>
    <property type="match status" value="1"/>
</dbReference>
<evidence type="ECO:0000256" key="7">
    <source>
        <dbReference type="SAM" id="Phobius"/>
    </source>
</evidence>
<dbReference type="GO" id="GO:0000922">
    <property type="term" value="C:spindle pole"/>
    <property type="evidence" value="ECO:0007669"/>
    <property type="project" value="UniProtKB-SubCell"/>
</dbReference>
<keyword evidence="6" id="KW-0206">Cytoskeleton</keyword>
<sequence>MERRLAGDALWRMVIEKKYGSDWGWGADDVKKLSLVHMALAFGNPLGDNGRLSLSFFGLMWVMGGFCGGCFMFSKWEASLGLHFSRSVHDWELESLASFVEMIYTKSVRGDGCDKVRWKPAVSRDFKVLNCHDSVIYLLAPLRYATIYGCSDATIVVGAVGKAIRVEHCERVHVITAAKRICIANCRECAFFLGVNQRPLIVGDNHKLQVAPYNTFYSQLEEHMNEVGVEATINRWDEPLALGVVDPHDSLSHPAGVSDVQAETATRLEPDQLTNFLIPDWFGGESSGSTKDNPFPLPDIYLASQQRNQKNLGEVKQLLREAPLEENRKRELSSALHVYFKDWLYASGNIRQLYCLQGD</sequence>
<keyword evidence="7" id="KW-0472">Membrane</keyword>
<keyword evidence="5" id="KW-0963">Cytoplasm</keyword>
<protein>
    <recommendedName>
        <fullName evidence="4">TBCC domain-containing protein 1</fullName>
    </recommendedName>
</protein>
<evidence type="ECO:0000256" key="6">
    <source>
        <dbReference type="ARBA" id="ARBA00023212"/>
    </source>
</evidence>
<dbReference type="SMART" id="SM00673">
    <property type="entry name" value="CARP"/>
    <property type="match status" value="2"/>
</dbReference>
<proteinExistence type="inferred from homology"/>
<dbReference type="InterPro" id="IPR006599">
    <property type="entry name" value="CARP_motif"/>
</dbReference>
<dbReference type="PANTHER" id="PTHR16052">
    <property type="entry name" value="TBCC DOMAIN-CONTAINING PROTEIN 1"/>
    <property type="match status" value="1"/>
</dbReference>
<dbReference type="AlphaFoldDB" id="A0A7N2M4C1"/>
<dbReference type="EMBL" id="LRBV02000007">
    <property type="status" value="NOT_ANNOTATED_CDS"/>
    <property type="molecule type" value="Genomic_DNA"/>
</dbReference>
<comment type="similarity">
    <text evidence="3">Belongs to the TBCC family.</text>
</comment>
<dbReference type="InParanoid" id="A0A7N2M4C1"/>
<dbReference type="Gramene" id="QL07p023124:mrna">
    <property type="protein sequence ID" value="QL07p023124:mrna"/>
    <property type="gene ID" value="QL07p023124"/>
</dbReference>
<comment type="subcellular location">
    <subcellularLocation>
        <location evidence="1">Cytoplasm</location>
        <location evidence="1">Cytoskeleton</location>
        <location evidence="1">Microtubule organizing center</location>
        <location evidence="1">Centrosome</location>
    </subcellularLocation>
    <subcellularLocation>
        <location evidence="2">Cytoplasm</location>
        <location evidence="2">Cytoskeleton</location>
        <location evidence="2">Spindle pole</location>
    </subcellularLocation>
</comment>
<dbReference type="Proteomes" id="UP000594261">
    <property type="component" value="Chromosome 7"/>
</dbReference>
<evidence type="ECO:0000313" key="10">
    <source>
        <dbReference type="Proteomes" id="UP000594261"/>
    </source>
</evidence>
<evidence type="ECO:0000256" key="2">
    <source>
        <dbReference type="ARBA" id="ARBA00004647"/>
    </source>
</evidence>
<evidence type="ECO:0000256" key="4">
    <source>
        <dbReference type="ARBA" id="ARBA00017559"/>
    </source>
</evidence>
<organism evidence="9 10">
    <name type="scientific">Quercus lobata</name>
    <name type="common">Valley oak</name>
    <dbReference type="NCBI Taxonomy" id="97700"/>
    <lineage>
        <taxon>Eukaryota</taxon>
        <taxon>Viridiplantae</taxon>
        <taxon>Streptophyta</taxon>
        <taxon>Embryophyta</taxon>
        <taxon>Tracheophyta</taxon>
        <taxon>Spermatophyta</taxon>
        <taxon>Magnoliopsida</taxon>
        <taxon>eudicotyledons</taxon>
        <taxon>Gunneridae</taxon>
        <taxon>Pentapetalae</taxon>
        <taxon>rosids</taxon>
        <taxon>fabids</taxon>
        <taxon>Fagales</taxon>
        <taxon>Fagaceae</taxon>
        <taxon>Quercus</taxon>
    </lineage>
</organism>
<evidence type="ECO:0000259" key="8">
    <source>
        <dbReference type="PROSITE" id="PS51329"/>
    </source>
</evidence>
<dbReference type="InterPro" id="IPR012945">
    <property type="entry name" value="Tubulin-bd_cofactor_C_dom"/>
</dbReference>
<dbReference type="OMA" id="IAFINIS"/>
<reference evidence="9 10" key="1">
    <citation type="journal article" date="2016" name="G3 (Bethesda)">
        <title>First Draft Assembly and Annotation of the Genome of a California Endemic Oak Quercus lobata Nee (Fagaceae).</title>
        <authorList>
            <person name="Sork V.L."/>
            <person name="Fitz-Gibbon S.T."/>
            <person name="Puiu D."/>
            <person name="Crepeau M."/>
            <person name="Gugger P.F."/>
            <person name="Sherman R."/>
            <person name="Stevens K."/>
            <person name="Langley C.H."/>
            <person name="Pellegrini M."/>
            <person name="Salzberg S.L."/>
        </authorList>
    </citation>
    <scope>NUCLEOTIDE SEQUENCE [LARGE SCALE GENOMIC DNA]</scope>
    <source>
        <strain evidence="9 10">cv. SW786</strain>
    </source>
</reference>
<dbReference type="Pfam" id="PF07986">
    <property type="entry name" value="TBCC"/>
    <property type="match status" value="1"/>
</dbReference>
<dbReference type="InterPro" id="IPR039589">
    <property type="entry name" value="TBCC1"/>
</dbReference>
<evidence type="ECO:0000313" key="9">
    <source>
        <dbReference type="EnsemblPlants" id="QL07p023124:mrna"/>
    </source>
</evidence>
<dbReference type="InterPro" id="IPR016098">
    <property type="entry name" value="CAP/MinC_C"/>
</dbReference>
<name>A0A7N2M4C1_QUELO</name>
<evidence type="ECO:0000256" key="3">
    <source>
        <dbReference type="ARBA" id="ARBA00008848"/>
    </source>
</evidence>
<feature type="domain" description="C-CAP/cofactor C-like" evidence="8">
    <location>
        <begin position="104"/>
        <end position="229"/>
    </location>
</feature>
<reference evidence="9" key="2">
    <citation type="submission" date="2021-01" db="UniProtKB">
        <authorList>
            <consortium name="EnsemblPlants"/>
        </authorList>
    </citation>
    <scope>IDENTIFICATION</scope>
</reference>
<dbReference type="InterPro" id="IPR017901">
    <property type="entry name" value="C-CAP_CF_C-like"/>
</dbReference>